<accession>A0A0V1FBK4</accession>
<keyword evidence="3" id="KW-1185">Reference proteome</keyword>
<dbReference type="AlphaFoldDB" id="A0A0V1FBK4"/>
<organism evidence="2 3">
    <name type="scientific">Trichinella pseudospiralis</name>
    <name type="common">Parasitic roundworm</name>
    <dbReference type="NCBI Taxonomy" id="6337"/>
    <lineage>
        <taxon>Eukaryota</taxon>
        <taxon>Metazoa</taxon>
        <taxon>Ecdysozoa</taxon>
        <taxon>Nematoda</taxon>
        <taxon>Enoplea</taxon>
        <taxon>Dorylaimia</taxon>
        <taxon>Trichinellida</taxon>
        <taxon>Trichinellidae</taxon>
        <taxon>Trichinella</taxon>
    </lineage>
</organism>
<dbReference type="Proteomes" id="UP000054995">
    <property type="component" value="Unassembled WGS sequence"/>
</dbReference>
<comment type="caution">
    <text evidence="2">The sequence shown here is derived from an EMBL/GenBank/DDBJ whole genome shotgun (WGS) entry which is preliminary data.</text>
</comment>
<dbReference type="EMBL" id="JYDT01000139">
    <property type="protein sequence ID" value="KRY83482.1"/>
    <property type="molecule type" value="Genomic_DNA"/>
</dbReference>
<gene>
    <name evidence="2" type="ORF">T4D_446</name>
</gene>
<sequence>MLIALKEIAVCNLFPLTRKGNDLVANWSDGKSEWSFLLEIDGDAFFLFHEQKQQKEHRVRSGVNENDDDDENTLKEESCLEKNKDKYIIR</sequence>
<evidence type="ECO:0000313" key="2">
    <source>
        <dbReference type="EMBL" id="KRY83482.1"/>
    </source>
</evidence>
<reference evidence="2 3" key="1">
    <citation type="submission" date="2015-01" db="EMBL/GenBank/DDBJ databases">
        <title>Evolution of Trichinella species and genotypes.</title>
        <authorList>
            <person name="Korhonen P.K."/>
            <person name="Edoardo P."/>
            <person name="Giuseppe L.R."/>
            <person name="Gasser R.B."/>
        </authorList>
    </citation>
    <scope>NUCLEOTIDE SEQUENCE [LARGE SCALE GENOMIC DNA]</scope>
    <source>
        <strain evidence="2">ISS470</strain>
    </source>
</reference>
<evidence type="ECO:0000256" key="1">
    <source>
        <dbReference type="SAM" id="MobiDB-lite"/>
    </source>
</evidence>
<feature type="region of interest" description="Disordered" evidence="1">
    <location>
        <begin position="57"/>
        <end position="77"/>
    </location>
</feature>
<proteinExistence type="predicted"/>
<protein>
    <submittedName>
        <fullName evidence="2">Uncharacterized protein</fullName>
    </submittedName>
</protein>
<evidence type="ECO:0000313" key="3">
    <source>
        <dbReference type="Proteomes" id="UP000054995"/>
    </source>
</evidence>
<name>A0A0V1FBK4_TRIPS</name>